<evidence type="ECO:0000313" key="1">
    <source>
        <dbReference type="EMBL" id="KAK7430306.1"/>
    </source>
</evidence>
<accession>A0ABR1IBT6</accession>
<organism evidence="1 2">
    <name type="scientific">Neonectria magnoliae</name>
    <dbReference type="NCBI Taxonomy" id="2732573"/>
    <lineage>
        <taxon>Eukaryota</taxon>
        <taxon>Fungi</taxon>
        <taxon>Dikarya</taxon>
        <taxon>Ascomycota</taxon>
        <taxon>Pezizomycotina</taxon>
        <taxon>Sordariomycetes</taxon>
        <taxon>Hypocreomycetidae</taxon>
        <taxon>Hypocreales</taxon>
        <taxon>Nectriaceae</taxon>
        <taxon>Neonectria</taxon>
    </lineage>
</organism>
<gene>
    <name evidence="1" type="ORF">QQZ08_003054</name>
</gene>
<dbReference type="EMBL" id="JAZAVK010000020">
    <property type="protein sequence ID" value="KAK7430306.1"/>
    <property type="molecule type" value="Genomic_DNA"/>
</dbReference>
<protein>
    <submittedName>
        <fullName evidence="1">Uncharacterized protein</fullName>
    </submittedName>
</protein>
<reference evidence="1 2" key="1">
    <citation type="journal article" date="2025" name="Microbiol. Resour. Announc.">
        <title>Draft genome sequences for Neonectria magnoliae and Neonectria punicea, canker pathogens of Liriodendron tulipifera and Acer saccharum in West Virginia.</title>
        <authorList>
            <person name="Petronek H.M."/>
            <person name="Kasson M.T."/>
            <person name="Metheny A.M."/>
            <person name="Stauder C.M."/>
            <person name="Lovett B."/>
            <person name="Lynch S.C."/>
            <person name="Garnas J.R."/>
            <person name="Kasson L.R."/>
            <person name="Stajich J.E."/>
        </authorList>
    </citation>
    <scope>NUCLEOTIDE SEQUENCE [LARGE SCALE GENOMIC DNA]</scope>
    <source>
        <strain evidence="1 2">NRRL 64651</strain>
    </source>
</reference>
<dbReference type="Proteomes" id="UP001498421">
    <property type="component" value="Unassembled WGS sequence"/>
</dbReference>
<sequence length="96" mass="10975">MCGIRVAFPPCARCNKVIHLQDVIELCEKGNRNARTRKEQEQCPNGLIEIPEEGQQDEAPFDLCQLCEAAVALEEMAIKEEKPKPAGYQFERWNEK</sequence>
<proteinExistence type="predicted"/>
<evidence type="ECO:0000313" key="2">
    <source>
        <dbReference type="Proteomes" id="UP001498421"/>
    </source>
</evidence>
<keyword evidence="2" id="KW-1185">Reference proteome</keyword>
<name>A0ABR1IBT6_9HYPO</name>
<comment type="caution">
    <text evidence="1">The sequence shown here is derived from an EMBL/GenBank/DDBJ whole genome shotgun (WGS) entry which is preliminary data.</text>
</comment>